<dbReference type="GO" id="GO:0000166">
    <property type="term" value="F:nucleotide binding"/>
    <property type="evidence" value="ECO:0007669"/>
    <property type="project" value="InterPro"/>
</dbReference>
<keyword evidence="6 9" id="KW-0239">DNA-directed DNA polymerase</keyword>
<dbReference type="Gene3D" id="3.90.1600.10">
    <property type="entry name" value="Palm domain of DNA polymerase"/>
    <property type="match status" value="1"/>
</dbReference>
<comment type="caution">
    <text evidence="14">The sequence shown here is derived from an EMBL/GenBank/DDBJ whole genome shotgun (WGS) entry which is preliminary data.</text>
</comment>
<keyword evidence="9" id="KW-0238">DNA-binding</keyword>
<dbReference type="Gene3D" id="1.10.132.60">
    <property type="entry name" value="DNA polymerase family B, C-terminal domain"/>
    <property type="match status" value="1"/>
</dbReference>
<dbReference type="Gene3D" id="3.30.342.10">
    <property type="entry name" value="DNA Polymerase, chain B, domain 1"/>
    <property type="match status" value="1"/>
</dbReference>
<evidence type="ECO:0000256" key="9">
    <source>
        <dbReference type="RuleBase" id="RU000442"/>
    </source>
</evidence>
<keyword evidence="5" id="KW-0227">DNA damage</keyword>
<dbReference type="Pfam" id="PF24055">
    <property type="entry name" value="POL3_N"/>
    <property type="match status" value="1"/>
</dbReference>
<keyword evidence="9" id="KW-0235">DNA replication</keyword>
<dbReference type="Gene3D" id="1.10.287.690">
    <property type="entry name" value="Helix hairpin bin"/>
    <property type="match status" value="1"/>
</dbReference>
<dbReference type="OrthoDB" id="2414538at2759"/>
<dbReference type="EMBL" id="BLIY01000017">
    <property type="protein sequence ID" value="GFE55070.1"/>
    <property type="molecule type" value="Genomic_DNA"/>
</dbReference>
<feature type="domain" description="DNA-directed DNA polymerase family B multifunctional" evidence="10">
    <location>
        <begin position="879"/>
        <end position="1373"/>
    </location>
</feature>
<dbReference type="Gene3D" id="3.30.420.10">
    <property type="entry name" value="Ribonuclease H-like superfamily/Ribonuclease H"/>
    <property type="match status" value="1"/>
</dbReference>
<dbReference type="GO" id="GO:0003677">
    <property type="term" value="F:DNA binding"/>
    <property type="evidence" value="ECO:0007669"/>
    <property type="project" value="UniProtKB-KW"/>
</dbReference>
<evidence type="ECO:0000313" key="14">
    <source>
        <dbReference type="EMBL" id="GFE55070.1"/>
    </source>
</evidence>
<evidence type="ECO:0000256" key="7">
    <source>
        <dbReference type="ARBA" id="ARBA00023204"/>
    </source>
</evidence>
<dbReference type="GO" id="GO:0016035">
    <property type="term" value="C:zeta DNA polymerase complex"/>
    <property type="evidence" value="ECO:0007669"/>
    <property type="project" value="InterPro"/>
</dbReference>
<dbReference type="InterPro" id="IPR056435">
    <property type="entry name" value="DPOD/Z_N"/>
</dbReference>
<dbReference type="PANTHER" id="PTHR45812">
    <property type="entry name" value="DNA POLYMERASE ZETA CATALYTIC SUBUNIT"/>
    <property type="match status" value="1"/>
</dbReference>
<evidence type="ECO:0000259" key="13">
    <source>
        <dbReference type="Pfam" id="PF24065"/>
    </source>
</evidence>
<evidence type="ECO:0000256" key="1">
    <source>
        <dbReference type="ARBA" id="ARBA00005755"/>
    </source>
</evidence>
<evidence type="ECO:0000256" key="2">
    <source>
        <dbReference type="ARBA" id="ARBA00022679"/>
    </source>
</evidence>
<evidence type="ECO:0000259" key="10">
    <source>
        <dbReference type="Pfam" id="PF00136"/>
    </source>
</evidence>
<reference evidence="14" key="1">
    <citation type="submission" date="2019-12" db="EMBL/GenBank/DDBJ databases">
        <title>Genome sequence of Babesia ovis.</title>
        <authorList>
            <person name="Yamagishi J."/>
            <person name="Sevinc F."/>
            <person name="Xuan X."/>
        </authorList>
    </citation>
    <scope>NUCLEOTIDE SEQUENCE</scope>
    <source>
        <strain evidence="14">Selcuk</strain>
    </source>
</reference>
<keyword evidence="4" id="KW-0479">Metal-binding</keyword>
<evidence type="ECO:0000256" key="6">
    <source>
        <dbReference type="ARBA" id="ARBA00022932"/>
    </source>
</evidence>
<dbReference type="GO" id="GO:0046872">
    <property type="term" value="F:metal ion binding"/>
    <property type="evidence" value="ECO:0007669"/>
    <property type="project" value="UniProtKB-KW"/>
</dbReference>
<dbReference type="GO" id="GO:0006260">
    <property type="term" value="P:DNA replication"/>
    <property type="evidence" value="ECO:0007669"/>
    <property type="project" value="UniProtKB-KW"/>
</dbReference>
<evidence type="ECO:0000259" key="12">
    <source>
        <dbReference type="Pfam" id="PF24055"/>
    </source>
</evidence>
<dbReference type="InterPro" id="IPR036397">
    <property type="entry name" value="RNaseH_sf"/>
</dbReference>
<dbReference type="SUPFAM" id="SSF56672">
    <property type="entry name" value="DNA/RNA polymerases"/>
    <property type="match status" value="1"/>
</dbReference>
<evidence type="ECO:0000259" key="11">
    <source>
        <dbReference type="Pfam" id="PF03104"/>
    </source>
</evidence>
<dbReference type="InterPro" id="IPR006133">
    <property type="entry name" value="DNA-dir_DNA_pol_B_exonuc"/>
</dbReference>
<dbReference type="GO" id="GO:0005634">
    <property type="term" value="C:nucleus"/>
    <property type="evidence" value="ECO:0007669"/>
    <property type="project" value="TreeGrafter"/>
</dbReference>
<dbReference type="InterPro" id="IPR030559">
    <property type="entry name" value="PolZ_Rev3"/>
</dbReference>
<keyword evidence="3 9" id="KW-0548">Nucleotidyltransferase</keyword>
<dbReference type="InterPro" id="IPR012337">
    <property type="entry name" value="RNaseH-like_sf"/>
</dbReference>
<dbReference type="Pfam" id="PF00136">
    <property type="entry name" value="DNA_pol_B"/>
    <property type="match status" value="1"/>
</dbReference>
<proteinExistence type="inferred from homology"/>
<dbReference type="GO" id="GO:0042276">
    <property type="term" value="P:error-prone translesion synthesis"/>
    <property type="evidence" value="ECO:0007669"/>
    <property type="project" value="TreeGrafter"/>
</dbReference>
<dbReference type="InterPro" id="IPR017964">
    <property type="entry name" value="DNA-dir_DNA_pol_B_CS"/>
</dbReference>
<dbReference type="GO" id="GO:0000724">
    <property type="term" value="P:double-strand break repair via homologous recombination"/>
    <property type="evidence" value="ECO:0007669"/>
    <property type="project" value="TreeGrafter"/>
</dbReference>
<comment type="catalytic activity">
    <reaction evidence="8 9">
        <text>DNA(n) + a 2'-deoxyribonucleoside 5'-triphosphate = DNA(n+1) + diphosphate</text>
        <dbReference type="Rhea" id="RHEA:22508"/>
        <dbReference type="Rhea" id="RHEA-COMP:17339"/>
        <dbReference type="Rhea" id="RHEA-COMP:17340"/>
        <dbReference type="ChEBI" id="CHEBI:33019"/>
        <dbReference type="ChEBI" id="CHEBI:61560"/>
        <dbReference type="ChEBI" id="CHEBI:173112"/>
        <dbReference type="EC" id="2.7.7.7"/>
    </reaction>
</comment>
<evidence type="ECO:0000256" key="4">
    <source>
        <dbReference type="ARBA" id="ARBA00022723"/>
    </source>
</evidence>
<sequence length="1575" mass="178445">MARPIEFDPQKSSSGLAVSHVPVIRIFGATPRGQQVCLHVHGYLPYFYLPVPEDVDPKRFALKVHKTLECVARKVISEKHLNRKRRCGPRAIPRRILETDDNDPCTPEVVSGEEVYSTESVRLSGASIKHTPRLLSQSTHRIALLRRKKAEFSAHIHRVDVVELVIFYGYHTLPKKFVKVYHYDPGMTKHLAGYACKHGIGKHRLQPYEVHISYMMHFMSDYNLRGMDYVYLSSAIKMRGPLPLHPQWSLQNHPLWHRVVKWADRYQDDPSLPMLERLILRDSPSVFLSDHRRISTCELEIDAHIASILNIFECAREGSTISQEMTQKGFAVGRYMGPLGQFMQHWNKQCTNLQSASLSPIESPDDIAPTYASNDTLKEFYQYMMKHATMMQGPKGETIRTMLEHVLARCTNLNPVPKQPVPTKTKQAECISITSTVFHCGISGLLNDPNRNYGTNYGALELPPIDWIKTKNPGMDKEENLMLLNNGSTGVGSNTVCTTGVNSDTTGVSDTSLVDGDKNAPIEMDPVSSITTLADNFESGIALDVITDIEMNRIYPEPENDPIVAVVYTLRDHRLVQHFSRVGLPYADVQGAIIVDPQQMGTAYTEVTLEEFNKLALIQRRNVRMDKIETLVFSEKYINISYVASERQLLEAIVNLITKFDPNIIYGYDIARSSIGYINRRAEAIGVPGFLEKISRVPPRTQHNKLHSDILTLMTHQRSKLLKGRAKDSTIKPIFCLGRLMFDLADVAVRELNLSNLTLENIVYDQFGYVMPSFSMYTINKWLTTKIATRQSEVKTVDMSRENVHLPGVDHRGVLLSSVDNKSSTAIQPRLTKHRTVAPHRFRAIRYMLLRNYAVIATMDKLMYLRRYVTFAKLYGLDIKSAIVRGSQYHVESVLIRFTKSYSYILPSPTRRQVHQQRPSVAIPIVMQPISGFHLAPVAVLDFQSLYSCITIAYNICYSTCLGLLSEHKTQKKHVKLGVVTYYPEEGLFQEIIMKQLDVPDNKPNTIGIHIMPNGVMFVDKSVREGILPTMLKSVLQSRRKIKETMLRPGVDERNMRRLDREQHGLKMLSNLSVGLTASGYSGRMPCSDLSESVVAVARALILQCRELVHDNFDAQVIYGDTDSIFIKFPGRTVAEARILAKEIVNKINSSIPEPIKIVFQKVYSPCLLVSKKRYVGLAHVDNRVVFDDKGIETMRSSECDLTRKLLRYAIESIFRTRKLDHAYLGLLSAFRDLSAACTHKDFIVYRQIRLGTYSEDLTGQVGTLPAAAIVAKYKMDRHYGTRVLENEYIPHVFSLSRGNIYRGIKGGAVYPNDVSGIFKATDYIKEVGQRSLPHNSISAILEQIKRAGPLHLVDVEYYLKRQVFPPLQRMLQLLDPNPDYGVAKALLHNLNETKHRGLESIRRIHTRNHSAGTILKYCERSNTIFSGNQPPMGTNMSVVPTETKTSAKQDLAIGATESKIILKAEPQQILKMENQVKVEKIKDMAHTQDNTLCNEYKIQPQYTLLKTLNILNDLEDMLCAINRICLGCTGSAVASASCQNAWHCEVYFHRISYKRMFASTLKAHRSLLQLAYTE</sequence>
<dbReference type="GO" id="GO:0003887">
    <property type="term" value="F:DNA-directed DNA polymerase activity"/>
    <property type="evidence" value="ECO:0007669"/>
    <property type="project" value="UniProtKB-KW"/>
</dbReference>
<evidence type="ECO:0000256" key="5">
    <source>
        <dbReference type="ARBA" id="ARBA00022763"/>
    </source>
</evidence>
<gene>
    <name evidence="14" type="ORF">BaOVIS_024740</name>
</gene>
<feature type="domain" description="DNA polymerase delta/zeta catalytic subunit N-terminal" evidence="12">
    <location>
        <begin position="145"/>
        <end position="187"/>
    </location>
</feature>
<dbReference type="SMART" id="SM00486">
    <property type="entry name" value="POLBc"/>
    <property type="match status" value="1"/>
</dbReference>
<dbReference type="SUPFAM" id="SSF53098">
    <property type="entry name" value="Ribonuclease H-like"/>
    <property type="match status" value="1"/>
</dbReference>
<keyword evidence="15" id="KW-1185">Reference proteome</keyword>
<protein>
    <recommendedName>
        <fullName evidence="9">DNA polymerase</fullName>
        <ecNumber evidence="9">2.7.7.7</ecNumber>
    </recommendedName>
</protein>
<dbReference type="PROSITE" id="PS00116">
    <property type="entry name" value="DNA_POLYMERASE_B"/>
    <property type="match status" value="1"/>
</dbReference>
<dbReference type="InterPro" id="IPR006134">
    <property type="entry name" value="DNA-dir_DNA_pol_B_multi_dom"/>
</dbReference>
<evidence type="ECO:0000313" key="15">
    <source>
        <dbReference type="Proteomes" id="UP001057455"/>
    </source>
</evidence>
<dbReference type="Proteomes" id="UP001057455">
    <property type="component" value="Unassembled WGS sequence"/>
</dbReference>
<comment type="similarity">
    <text evidence="1 9">Belongs to the DNA polymerase type-B family.</text>
</comment>
<dbReference type="InterPro" id="IPR023211">
    <property type="entry name" value="DNA_pol_palm_dom_sf"/>
</dbReference>
<dbReference type="Pfam" id="PF24065">
    <property type="entry name" value="REV3_N"/>
    <property type="match status" value="1"/>
</dbReference>
<feature type="domain" description="DNA polymerase zeta catalytic subunit N-terminal" evidence="13">
    <location>
        <begin position="1"/>
        <end position="41"/>
    </location>
</feature>
<dbReference type="InterPro" id="IPR042087">
    <property type="entry name" value="DNA_pol_B_thumb"/>
</dbReference>
<name>A0A9W5TCN9_BABOV</name>
<accession>A0A9W5TCN9</accession>
<evidence type="ECO:0000256" key="8">
    <source>
        <dbReference type="ARBA" id="ARBA00049244"/>
    </source>
</evidence>
<dbReference type="InterPro" id="IPR043502">
    <property type="entry name" value="DNA/RNA_pol_sf"/>
</dbReference>
<dbReference type="InterPro" id="IPR006172">
    <property type="entry name" value="DNA-dir_DNA_pol_B"/>
</dbReference>
<organism evidence="14 15">
    <name type="scientific">Babesia ovis</name>
    <dbReference type="NCBI Taxonomy" id="5869"/>
    <lineage>
        <taxon>Eukaryota</taxon>
        <taxon>Sar</taxon>
        <taxon>Alveolata</taxon>
        <taxon>Apicomplexa</taxon>
        <taxon>Aconoidasida</taxon>
        <taxon>Piroplasmida</taxon>
        <taxon>Babesiidae</taxon>
        <taxon>Babesia</taxon>
    </lineage>
</organism>
<dbReference type="InterPro" id="IPR056447">
    <property type="entry name" value="REV3_N"/>
</dbReference>
<keyword evidence="2 9" id="KW-0808">Transferase</keyword>
<keyword evidence="7" id="KW-0234">DNA repair</keyword>
<dbReference type="Pfam" id="PF03104">
    <property type="entry name" value="DNA_pol_B_exo1"/>
    <property type="match status" value="1"/>
</dbReference>
<evidence type="ECO:0000256" key="3">
    <source>
        <dbReference type="ARBA" id="ARBA00022695"/>
    </source>
</evidence>
<feature type="domain" description="DNA-directed DNA polymerase family B exonuclease" evidence="11">
    <location>
        <begin position="548"/>
        <end position="762"/>
    </location>
</feature>
<dbReference type="PANTHER" id="PTHR45812:SF1">
    <property type="entry name" value="DNA POLYMERASE ZETA CATALYTIC SUBUNIT"/>
    <property type="match status" value="1"/>
</dbReference>
<dbReference type="EC" id="2.7.7.7" evidence="9"/>